<dbReference type="Proteomes" id="UP000249499">
    <property type="component" value="Chromosome"/>
</dbReference>
<dbReference type="EMBL" id="CP117255">
    <property type="protein sequence ID" value="WFR96294.1"/>
    <property type="molecule type" value="Genomic_DNA"/>
</dbReference>
<dbReference type="KEGG" id="rtu:PR017_03930"/>
<reference evidence="2" key="2">
    <citation type="journal article" date="2023" name="MicrobiologyOpen">
        <title>Genomics of the tumorigenes clade of the family Rhizobiaceae and description of Rhizobium rhododendri sp. nov.</title>
        <authorList>
            <person name="Kuzmanovic N."/>
            <person name="diCenzo G.C."/>
            <person name="Bunk B."/>
            <person name="Sproeer C."/>
            <person name="Fruehling A."/>
            <person name="Neumann-Schaal M."/>
            <person name="Overmann J."/>
            <person name="Smalla K."/>
        </authorList>
    </citation>
    <scope>NUCLEOTIDE SEQUENCE [LARGE SCALE GENOMIC DNA]</scope>
    <source>
        <strain evidence="2">1078</strain>
    </source>
</reference>
<keyword evidence="1" id="KW-0378">Hydrolase</keyword>
<proteinExistence type="predicted"/>
<accession>A0AAF1KWA5</accession>
<dbReference type="RefSeq" id="WP_111220391.1">
    <property type="nucleotide sequence ID" value="NZ_CP117255.1"/>
</dbReference>
<dbReference type="InterPro" id="IPR003615">
    <property type="entry name" value="HNH_nuc"/>
</dbReference>
<evidence type="ECO:0000313" key="1">
    <source>
        <dbReference type="EMBL" id="WFR96294.1"/>
    </source>
</evidence>
<dbReference type="Gene3D" id="1.10.30.50">
    <property type="match status" value="1"/>
</dbReference>
<evidence type="ECO:0000313" key="2">
    <source>
        <dbReference type="Proteomes" id="UP000249499"/>
    </source>
</evidence>
<sequence>MKRLDLPEYDPIEVFLECAGNADEPLRTTFADSRPQMQQAVADFDAATASVNWTVLPRVARGNGGVLVAGTLTKDNFKALYTNNMVGTTGAARSIYDKILVAAHGKCPFCAGIGHAKTLDHYLPKAIFPLYSVLPANLVPCCRDCNHGKNSAFPSNPRGQPIHPYLDHARFFDEVWVVASVLQSDPISMEFRPAPPLGWSPDDKARVTKHFHDYDLASRFAIQAGVEVAYLMDLRRRSLRNLPAADFRDYLNDIAGSQAQVANGWKRAMYSALAGDNWFLSHPF</sequence>
<reference evidence="1 2" key="1">
    <citation type="journal article" date="2018" name="Sci. Rep.">
        <title>Rhizobium tumorigenes sp. nov., a novel plant tumorigenic bacterium isolated from cane gall tumors on thornless blackberry.</title>
        <authorList>
            <person name="Kuzmanovi N."/>
            <person name="Smalla K."/>
            <person name="Gronow S."/>
            <person name="PuBawska J."/>
        </authorList>
    </citation>
    <scope>NUCLEOTIDE SEQUENCE [LARGE SCALE GENOMIC DNA]</scope>
    <source>
        <strain evidence="1 2">1078</strain>
    </source>
</reference>
<dbReference type="AlphaFoldDB" id="A0AAF1KWA5"/>
<dbReference type="GO" id="GO:0004519">
    <property type="term" value="F:endonuclease activity"/>
    <property type="evidence" value="ECO:0007669"/>
    <property type="project" value="UniProtKB-KW"/>
</dbReference>
<keyword evidence="1" id="KW-0255">Endonuclease</keyword>
<dbReference type="CDD" id="cd00085">
    <property type="entry name" value="HNHc"/>
    <property type="match status" value="1"/>
</dbReference>
<keyword evidence="2" id="KW-1185">Reference proteome</keyword>
<keyword evidence="1" id="KW-0540">Nuclease</keyword>
<organism evidence="1 2">
    <name type="scientific">Rhizobium tumorigenes</name>
    <dbReference type="NCBI Taxonomy" id="2041385"/>
    <lineage>
        <taxon>Bacteria</taxon>
        <taxon>Pseudomonadati</taxon>
        <taxon>Pseudomonadota</taxon>
        <taxon>Alphaproteobacteria</taxon>
        <taxon>Hyphomicrobiales</taxon>
        <taxon>Rhizobiaceae</taxon>
        <taxon>Rhizobium/Agrobacterium group</taxon>
        <taxon>Rhizobium</taxon>
    </lineage>
</organism>
<protein>
    <submittedName>
        <fullName evidence="1">HNH endonuclease signature motif containing protein</fullName>
    </submittedName>
</protein>
<name>A0AAF1KWA5_9HYPH</name>
<gene>
    <name evidence="1" type="ORF">PR017_03930</name>
</gene>